<evidence type="ECO:0000313" key="2">
    <source>
        <dbReference type="Proteomes" id="UP000265520"/>
    </source>
</evidence>
<sequence length="115" mass="13238">MKMLKEEEFDLLIHYAAKRGKEMDLDMIHVVNGREVQVVQIERKVMEKKGKDPGMIRGEHDGWFLEERLVGMMMVMSHDGCGGCWWGKEERENVVVRTWRGKEMIHGGCGDDGGC</sequence>
<dbReference type="AlphaFoldDB" id="A0A392QXV2"/>
<name>A0A392QXV2_9FABA</name>
<protein>
    <submittedName>
        <fullName evidence="1">Uncharacterized protein</fullName>
    </submittedName>
</protein>
<reference evidence="1 2" key="1">
    <citation type="journal article" date="2018" name="Front. Plant Sci.">
        <title>Red Clover (Trifolium pratense) and Zigzag Clover (T. medium) - A Picture of Genomic Similarities and Differences.</title>
        <authorList>
            <person name="Dluhosova J."/>
            <person name="Istvanek J."/>
            <person name="Nedelnik J."/>
            <person name="Repkova J."/>
        </authorList>
    </citation>
    <scope>NUCLEOTIDE SEQUENCE [LARGE SCALE GENOMIC DNA]</scope>
    <source>
        <strain evidence="2">cv. 10/8</strain>
        <tissue evidence="1">Leaf</tissue>
    </source>
</reference>
<evidence type="ECO:0000313" key="1">
    <source>
        <dbReference type="EMBL" id="MCI28410.1"/>
    </source>
</evidence>
<keyword evidence="2" id="KW-1185">Reference proteome</keyword>
<dbReference type="Proteomes" id="UP000265520">
    <property type="component" value="Unassembled WGS sequence"/>
</dbReference>
<organism evidence="1 2">
    <name type="scientific">Trifolium medium</name>
    <dbReference type="NCBI Taxonomy" id="97028"/>
    <lineage>
        <taxon>Eukaryota</taxon>
        <taxon>Viridiplantae</taxon>
        <taxon>Streptophyta</taxon>
        <taxon>Embryophyta</taxon>
        <taxon>Tracheophyta</taxon>
        <taxon>Spermatophyta</taxon>
        <taxon>Magnoliopsida</taxon>
        <taxon>eudicotyledons</taxon>
        <taxon>Gunneridae</taxon>
        <taxon>Pentapetalae</taxon>
        <taxon>rosids</taxon>
        <taxon>fabids</taxon>
        <taxon>Fabales</taxon>
        <taxon>Fabaceae</taxon>
        <taxon>Papilionoideae</taxon>
        <taxon>50 kb inversion clade</taxon>
        <taxon>NPAAA clade</taxon>
        <taxon>Hologalegina</taxon>
        <taxon>IRL clade</taxon>
        <taxon>Trifolieae</taxon>
        <taxon>Trifolium</taxon>
    </lineage>
</organism>
<proteinExistence type="predicted"/>
<comment type="caution">
    <text evidence="1">The sequence shown here is derived from an EMBL/GenBank/DDBJ whole genome shotgun (WGS) entry which is preliminary data.</text>
</comment>
<accession>A0A392QXV2</accession>
<dbReference type="EMBL" id="LXQA010165502">
    <property type="protein sequence ID" value="MCI28410.1"/>
    <property type="molecule type" value="Genomic_DNA"/>
</dbReference>